<reference evidence="2 3" key="1">
    <citation type="submission" date="2016-10" db="EMBL/GenBank/DDBJ databases">
        <authorList>
            <person name="Varghese N."/>
            <person name="Submissions S."/>
        </authorList>
    </citation>
    <scope>NUCLEOTIDE SEQUENCE [LARGE SCALE GENOMIC DNA]</scope>
    <source>
        <strain evidence="2 3">CGMCC 1.11215</strain>
    </source>
</reference>
<organism evidence="2 3">
    <name type="scientific">Cryobacterium flavum</name>
    <dbReference type="NCBI Taxonomy" id="1424659"/>
    <lineage>
        <taxon>Bacteria</taxon>
        <taxon>Bacillati</taxon>
        <taxon>Actinomycetota</taxon>
        <taxon>Actinomycetes</taxon>
        <taxon>Micrococcales</taxon>
        <taxon>Microbacteriaceae</taxon>
        <taxon>Cryobacterium</taxon>
    </lineage>
</organism>
<sequence>MPKPYPPEFRRDVVAVARKHEAPLNQIAKDFGISESCLMNWLKKADVEDGVKPGVTEKESAELRDAKKRIRLLEQEAEVMRRAVAYLSRDVNPK</sequence>
<dbReference type="Pfam" id="PF01527">
    <property type="entry name" value="HTH_Tnp_1"/>
    <property type="match status" value="1"/>
</dbReference>
<keyword evidence="1" id="KW-0175">Coiled coil</keyword>
<gene>
    <name evidence="2" type="ORF">SAMN05216368_1402</name>
</gene>
<dbReference type="Proteomes" id="UP000199639">
    <property type="component" value="Unassembled WGS sequence"/>
</dbReference>
<dbReference type="AlphaFoldDB" id="A0A5E9G5R5"/>
<dbReference type="GO" id="GO:0004803">
    <property type="term" value="F:transposase activity"/>
    <property type="evidence" value="ECO:0007669"/>
    <property type="project" value="InterPro"/>
</dbReference>
<dbReference type="Gene3D" id="1.10.10.60">
    <property type="entry name" value="Homeodomain-like"/>
    <property type="match status" value="1"/>
</dbReference>
<accession>A0A5E9G5R5</accession>
<dbReference type="GO" id="GO:0006313">
    <property type="term" value="P:DNA transposition"/>
    <property type="evidence" value="ECO:0007669"/>
    <property type="project" value="InterPro"/>
</dbReference>
<dbReference type="STRING" id="1424659.SAMN05216368_1402"/>
<dbReference type="InterPro" id="IPR002514">
    <property type="entry name" value="Transposase_8"/>
</dbReference>
<protein>
    <submittedName>
        <fullName evidence="2">Transposase and inactivated derivatives</fullName>
    </submittedName>
</protein>
<evidence type="ECO:0000313" key="3">
    <source>
        <dbReference type="Proteomes" id="UP000199639"/>
    </source>
</evidence>
<name>A0A5E9G5R5_9MICO</name>
<dbReference type="InterPro" id="IPR009057">
    <property type="entry name" value="Homeodomain-like_sf"/>
</dbReference>
<dbReference type="SUPFAM" id="SSF46689">
    <property type="entry name" value="Homeodomain-like"/>
    <property type="match status" value="1"/>
</dbReference>
<dbReference type="EMBL" id="FNIB01000040">
    <property type="protein sequence ID" value="SDO68748.1"/>
    <property type="molecule type" value="Genomic_DNA"/>
</dbReference>
<evidence type="ECO:0000313" key="2">
    <source>
        <dbReference type="EMBL" id="SDO68748.1"/>
    </source>
</evidence>
<evidence type="ECO:0000256" key="1">
    <source>
        <dbReference type="SAM" id="Coils"/>
    </source>
</evidence>
<proteinExistence type="predicted"/>
<dbReference type="GO" id="GO:0003677">
    <property type="term" value="F:DNA binding"/>
    <property type="evidence" value="ECO:0007669"/>
    <property type="project" value="InterPro"/>
</dbReference>
<feature type="coiled-coil region" evidence="1">
    <location>
        <begin position="56"/>
        <end position="83"/>
    </location>
</feature>